<evidence type="ECO:0000313" key="2">
    <source>
        <dbReference type="Proteomes" id="UP000814128"/>
    </source>
</evidence>
<name>A0ACB8QHU6_9AGAM</name>
<gene>
    <name evidence="1" type="ORF">K488DRAFT_79081</name>
</gene>
<accession>A0ACB8QHU6</accession>
<comment type="caution">
    <text evidence="1">The sequence shown here is derived from an EMBL/GenBank/DDBJ whole genome shotgun (WGS) entry which is preliminary data.</text>
</comment>
<evidence type="ECO:0000313" key="1">
    <source>
        <dbReference type="EMBL" id="KAI0031374.1"/>
    </source>
</evidence>
<protein>
    <submittedName>
        <fullName evidence="1">Kinase-like domain-containing protein</fullName>
    </submittedName>
</protein>
<dbReference type="EMBL" id="MU273582">
    <property type="protein sequence ID" value="KAI0031374.1"/>
    <property type="molecule type" value="Genomic_DNA"/>
</dbReference>
<proteinExistence type="predicted"/>
<organism evidence="1 2">
    <name type="scientific">Vararia minispora EC-137</name>
    <dbReference type="NCBI Taxonomy" id="1314806"/>
    <lineage>
        <taxon>Eukaryota</taxon>
        <taxon>Fungi</taxon>
        <taxon>Dikarya</taxon>
        <taxon>Basidiomycota</taxon>
        <taxon>Agaricomycotina</taxon>
        <taxon>Agaricomycetes</taxon>
        <taxon>Russulales</taxon>
        <taxon>Lachnocladiaceae</taxon>
        <taxon>Vararia</taxon>
    </lineage>
</organism>
<reference evidence="1" key="1">
    <citation type="submission" date="2021-02" db="EMBL/GenBank/DDBJ databases">
        <authorList>
            <consortium name="DOE Joint Genome Institute"/>
            <person name="Ahrendt S."/>
            <person name="Looney B.P."/>
            <person name="Miyauchi S."/>
            <person name="Morin E."/>
            <person name="Drula E."/>
            <person name="Courty P.E."/>
            <person name="Chicoki N."/>
            <person name="Fauchery L."/>
            <person name="Kohler A."/>
            <person name="Kuo A."/>
            <person name="Labutti K."/>
            <person name="Pangilinan J."/>
            <person name="Lipzen A."/>
            <person name="Riley R."/>
            <person name="Andreopoulos W."/>
            <person name="He G."/>
            <person name="Johnson J."/>
            <person name="Barry K.W."/>
            <person name="Grigoriev I.V."/>
            <person name="Nagy L."/>
            <person name="Hibbett D."/>
            <person name="Henrissat B."/>
            <person name="Matheny P.B."/>
            <person name="Labbe J."/>
            <person name="Martin F."/>
        </authorList>
    </citation>
    <scope>NUCLEOTIDE SEQUENCE</scope>
    <source>
        <strain evidence="1">EC-137</strain>
    </source>
</reference>
<keyword evidence="2" id="KW-1185">Reference proteome</keyword>
<reference evidence="1" key="2">
    <citation type="journal article" date="2022" name="New Phytol.">
        <title>Evolutionary transition to the ectomycorrhizal habit in the genomes of a hyperdiverse lineage of mushroom-forming fungi.</title>
        <authorList>
            <person name="Looney B."/>
            <person name="Miyauchi S."/>
            <person name="Morin E."/>
            <person name="Drula E."/>
            <person name="Courty P.E."/>
            <person name="Kohler A."/>
            <person name="Kuo A."/>
            <person name="LaButti K."/>
            <person name="Pangilinan J."/>
            <person name="Lipzen A."/>
            <person name="Riley R."/>
            <person name="Andreopoulos W."/>
            <person name="He G."/>
            <person name="Johnson J."/>
            <person name="Nolan M."/>
            <person name="Tritt A."/>
            <person name="Barry K.W."/>
            <person name="Grigoriev I.V."/>
            <person name="Nagy L.G."/>
            <person name="Hibbett D."/>
            <person name="Henrissat B."/>
            <person name="Matheny P.B."/>
            <person name="Labbe J."/>
            <person name="Martin F.M."/>
        </authorList>
    </citation>
    <scope>NUCLEOTIDE SEQUENCE</scope>
    <source>
        <strain evidence="1">EC-137</strain>
    </source>
</reference>
<sequence>MLPPPPADATDIFSISDHTLAERLQFIKEIGFGNWGSVWLCKPKGNGEPEEARVAVKLVHRSKTTTTAARVRSLWNEMKIVRTFKHDPHPSIVPFHSFIITPSYALITMDYLPELIPVEVPEPKAKEWFRSLLSGVAFLHKRGVVHNDIKPANILLSTEQVPVLVDFGFAEKYDVKGPRAFHSNLTYGTPEYLSPERARGLPHDTRKSDVWALGVTFFEILVGRTPFEQSEGEQFTTKEDLEKYWQRTVRGKWVGTWKMSRGVERLIKRMVQPNADLRCMAADTMADAYWTHDRATVSSSHSMRSLCYLSSIR</sequence>
<dbReference type="Proteomes" id="UP000814128">
    <property type="component" value="Unassembled WGS sequence"/>
</dbReference>